<accession>W6PWF8</accession>
<dbReference type="AlphaFoldDB" id="W6PWF8"/>
<gene>
    <name evidence="1" type="ORF">PROQFM164_S01g000068</name>
</gene>
<protein>
    <submittedName>
        <fullName evidence="1">Genomic scaffold, ProqFM164S01</fullName>
    </submittedName>
</protein>
<evidence type="ECO:0000313" key="2">
    <source>
        <dbReference type="Proteomes" id="UP000030686"/>
    </source>
</evidence>
<proteinExistence type="predicted"/>
<sequence>MRDEPPSRLDTLFNASLTLLLNSIRNSRSFGYSSNTWLTVSYTPHPETKFLSVRG</sequence>
<organism evidence="1 2">
    <name type="scientific">Penicillium roqueforti (strain FM164)</name>
    <dbReference type="NCBI Taxonomy" id="1365484"/>
    <lineage>
        <taxon>Eukaryota</taxon>
        <taxon>Fungi</taxon>
        <taxon>Dikarya</taxon>
        <taxon>Ascomycota</taxon>
        <taxon>Pezizomycotina</taxon>
        <taxon>Eurotiomycetes</taxon>
        <taxon>Eurotiomycetidae</taxon>
        <taxon>Eurotiales</taxon>
        <taxon>Aspergillaceae</taxon>
        <taxon>Penicillium</taxon>
    </lineage>
</organism>
<dbReference type="Proteomes" id="UP000030686">
    <property type="component" value="Unassembled WGS sequence"/>
</dbReference>
<reference evidence="1" key="1">
    <citation type="journal article" date="2014" name="Nat. Commun.">
        <title>Multiple recent horizontal transfers of a large genomic region in cheese making fungi.</title>
        <authorList>
            <person name="Cheeseman K."/>
            <person name="Ropars J."/>
            <person name="Renault P."/>
            <person name="Dupont J."/>
            <person name="Gouzy J."/>
            <person name="Branca A."/>
            <person name="Abraham A.L."/>
            <person name="Ceppi M."/>
            <person name="Conseiller E."/>
            <person name="Debuchy R."/>
            <person name="Malagnac F."/>
            <person name="Goarin A."/>
            <person name="Silar P."/>
            <person name="Lacoste S."/>
            <person name="Sallet E."/>
            <person name="Bensimon A."/>
            <person name="Giraud T."/>
            <person name="Brygoo Y."/>
        </authorList>
    </citation>
    <scope>NUCLEOTIDE SEQUENCE [LARGE SCALE GENOMIC DNA]</scope>
    <source>
        <strain evidence="1">FM164</strain>
    </source>
</reference>
<evidence type="ECO:0000313" key="1">
    <source>
        <dbReference type="EMBL" id="CDM26259.1"/>
    </source>
</evidence>
<name>W6PWF8_PENRF</name>
<keyword evidence="2" id="KW-1185">Reference proteome</keyword>
<dbReference type="EMBL" id="HG792015">
    <property type="protein sequence ID" value="CDM26259.1"/>
    <property type="molecule type" value="Genomic_DNA"/>
</dbReference>